<evidence type="ECO:0000313" key="3">
    <source>
        <dbReference type="EMBL" id="SEJ54423.1"/>
    </source>
</evidence>
<keyword evidence="1" id="KW-0521">NADP</keyword>
<keyword evidence="4" id="KW-1185">Reference proteome</keyword>
<dbReference type="OrthoDB" id="9785812at2"/>
<protein>
    <submittedName>
        <fullName evidence="3">NADPH2:quinone reductase</fullName>
    </submittedName>
</protein>
<dbReference type="SUPFAM" id="SSF50129">
    <property type="entry name" value="GroES-like"/>
    <property type="match status" value="1"/>
</dbReference>
<dbReference type="InterPro" id="IPR020843">
    <property type="entry name" value="ER"/>
</dbReference>
<dbReference type="EMBL" id="FNZE01000010">
    <property type="protein sequence ID" value="SEJ54423.1"/>
    <property type="molecule type" value="Genomic_DNA"/>
</dbReference>
<dbReference type="Pfam" id="PF13602">
    <property type="entry name" value="ADH_zinc_N_2"/>
    <property type="match status" value="1"/>
</dbReference>
<evidence type="ECO:0000313" key="4">
    <source>
        <dbReference type="Proteomes" id="UP000242930"/>
    </source>
</evidence>
<gene>
    <name evidence="3" type="ORF">SAMN05216201_110162</name>
</gene>
<dbReference type="CDD" id="cd05289">
    <property type="entry name" value="MDR_like_2"/>
    <property type="match status" value="1"/>
</dbReference>
<dbReference type="GO" id="GO:0016491">
    <property type="term" value="F:oxidoreductase activity"/>
    <property type="evidence" value="ECO:0007669"/>
    <property type="project" value="InterPro"/>
</dbReference>
<evidence type="ECO:0000256" key="1">
    <source>
        <dbReference type="ARBA" id="ARBA00022857"/>
    </source>
</evidence>
<name>A0A1H6ZLM6_9PSED</name>
<evidence type="ECO:0000259" key="2">
    <source>
        <dbReference type="SMART" id="SM00829"/>
    </source>
</evidence>
<dbReference type="RefSeq" id="WP_090311840.1">
    <property type="nucleotide sequence ID" value="NZ_FNZE01000010.1"/>
</dbReference>
<dbReference type="Gene3D" id="3.40.50.720">
    <property type="entry name" value="NAD(P)-binding Rossmann-like Domain"/>
    <property type="match status" value="1"/>
</dbReference>
<dbReference type="AlphaFoldDB" id="A0A1H6ZLM6"/>
<dbReference type="InterPro" id="IPR011032">
    <property type="entry name" value="GroES-like_sf"/>
</dbReference>
<dbReference type="Pfam" id="PF08240">
    <property type="entry name" value="ADH_N"/>
    <property type="match status" value="1"/>
</dbReference>
<dbReference type="InterPro" id="IPR051603">
    <property type="entry name" value="Zinc-ADH_QOR/CCCR"/>
</dbReference>
<dbReference type="SMART" id="SM00829">
    <property type="entry name" value="PKS_ER"/>
    <property type="match status" value="1"/>
</dbReference>
<organism evidence="3 4">
    <name type="scientific">Pseudomonas linyingensis</name>
    <dbReference type="NCBI Taxonomy" id="915471"/>
    <lineage>
        <taxon>Bacteria</taxon>
        <taxon>Pseudomonadati</taxon>
        <taxon>Pseudomonadota</taxon>
        <taxon>Gammaproteobacteria</taxon>
        <taxon>Pseudomonadales</taxon>
        <taxon>Pseudomonadaceae</taxon>
        <taxon>Pseudomonas</taxon>
    </lineage>
</organism>
<dbReference type="InterPro" id="IPR013154">
    <property type="entry name" value="ADH-like_N"/>
</dbReference>
<proteinExistence type="predicted"/>
<dbReference type="PANTHER" id="PTHR44154">
    <property type="entry name" value="QUINONE OXIDOREDUCTASE"/>
    <property type="match status" value="1"/>
</dbReference>
<sequence length="330" mass="34469">MRAVMMERIGGSEVLQLAELERPQPGPGEVLVRVVCAGVNPADWKCREGYLGGFFQYRFPLVLGFDLAGTVSAVGAGVDDLPTGTRVFAQSDVGAGKWGSYAEYACVSRASTVRMPDNLDFPAAAAVPTPALAAWAGLFDEGALRAGMTVLIHGGGSAVGGFAIQFARCAGARVATTCGADKLEHVRQLGADLAIDYRSGEIGKELRCWAPEGVDLVLDCIGSGSLPDGLDLLRQGGMLVAILTLEPGDAGADHESAARRCLRTAVAYSRMPSGATLERIATLIADGRVFPPPLEVLPLGDVALAHERLQQGKPCRKQVLAVAEGTGSPR</sequence>
<dbReference type="Proteomes" id="UP000242930">
    <property type="component" value="Unassembled WGS sequence"/>
</dbReference>
<dbReference type="Gene3D" id="3.90.180.10">
    <property type="entry name" value="Medium-chain alcohol dehydrogenases, catalytic domain"/>
    <property type="match status" value="1"/>
</dbReference>
<dbReference type="PANTHER" id="PTHR44154:SF1">
    <property type="entry name" value="QUINONE OXIDOREDUCTASE"/>
    <property type="match status" value="1"/>
</dbReference>
<dbReference type="STRING" id="915471.SAMN05216201_110162"/>
<feature type="domain" description="Enoyl reductase (ER)" evidence="2">
    <location>
        <begin position="10"/>
        <end position="320"/>
    </location>
</feature>
<accession>A0A1H6ZLM6</accession>
<reference evidence="4" key="1">
    <citation type="submission" date="2016-10" db="EMBL/GenBank/DDBJ databases">
        <authorList>
            <person name="Varghese N."/>
            <person name="Submissions S."/>
        </authorList>
    </citation>
    <scope>NUCLEOTIDE SEQUENCE [LARGE SCALE GENOMIC DNA]</scope>
    <source>
        <strain evidence="4">LMG 25967</strain>
    </source>
</reference>
<dbReference type="SUPFAM" id="SSF51735">
    <property type="entry name" value="NAD(P)-binding Rossmann-fold domains"/>
    <property type="match status" value="1"/>
</dbReference>
<dbReference type="InterPro" id="IPR036291">
    <property type="entry name" value="NAD(P)-bd_dom_sf"/>
</dbReference>